<gene>
    <name evidence="1" type="ORF">IE077_002670</name>
</gene>
<sequence>MMLLFRSGQCASCALLRCFVNVGATGSEIQRLPFVRSYASAAFIFKHKANPLLLQCHAAPMRSTYDEKGIHSSVQSPHFLPKKHFFSRSFSAVARNDEKNKSLEESIETVIHVDALSKGTLLETEVAFFPKPKSSEEKSTKGNWGLSKLVFYLLAHSIPIGCGIYAFKILTEHREGDEAVGTGETPEDITADILKVIRGGASCFCLVEDSGEVYAGHIDPHYPEERVFRLPNATVIPGFKNNALTDALVGSSSDFALPLNFIHFAVKNSSPLYDILTRHRRITLLYHDQERGISITLQGWVAIIESKELKRHYWRSVWGRQFSDSTSSEYSLLKFVPQTLQLQRFGWESHILHRSVQEETIQWQHTHLLEDRKKNKEAVETEKGEEL</sequence>
<dbReference type="SUPFAM" id="SSF50475">
    <property type="entry name" value="FMN-binding split barrel"/>
    <property type="match status" value="1"/>
</dbReference>
<accession>A0ABQ7JA79</accession>
<dbReference type="InterPro" id="IPR012349">
    <property type="entry name" value="Split_barrel_FMN-bd"/>
</dbReference>
<protein>
    <submittedName>
        <fullName evidence="1">Uncharacterized protein</fullName>
    </submittedName>
</protein>
<comment type="caution">
    <text evidence="1">The sequence shown here is derived from an EMBL/GenBank/DDBJ whole genome shotgun (WGS) entry which is preliminary data.</text>
</comment>
<proteinExistence type="predicted"/>
<dbReference type="Gene3D" id="2.30.110.10">
    <property type="entry name" value="Electron Transport, Fmn-binding Protein, Chain A"/>
    <property type="match status" value="1"/>
</dbReference>
<evidence type="ECO:0000313" key="1">
    <source>
        <dbReference type="EMBL" id="KAF8820913.1"/>
    </source>
</evidence>
<name>A0ABQ7JA79_9APIC</name>
<reference evidence="1 2" key="1">
    <citation type="journal article" date="2020" name="bioRxiv">
        <title>Metabolic contributions of an alphaproteobacterial endosymbiont in the apicomplexan Cardiosporidium cionae.</title>
        <authorList>
            <person name="Hunter E.S."/>
            <person name="Paight C.J."/>
            <person name="Lane C.E."/>
        </authorList>
    </citation>
    <scope>NUCLEOTIDE SEQUENCE [LARGE SCALE GENOMIC DNA]</scope>
    <source>
        <strain evidence="1">ESH_2018</strain>
    </source>
</reference>
<dbReference type="EMBL" id="JADAQX010000272">
    <property type="protein sequence ID" value="KAF8820913.1"/>
    <property type="molecule type" value="Genomic_DNA"/>
</dbReference>
<evidence type="ECO:0000313" key="2">
    <source>
        <dbReference type="Proteomes" id="UP000823046"/>
    </source>
</evidence>
<keyword evidence="2" id="KW-1185">Reference proteome</keyword>
<organism evidence="1 2">
    <name type="scientific">Cardiosporidium cionae</name>
    <dbReference type="NCBI Taxonomy" id="476202"/>
    <lineage>
        <taxon>Eukaryota</taxon>
        <taxon>Sar</taxon>
        <taxon>Alveolata</taxon>
        <taxon>Apicomplexa</taxon>
        <taxon>Aconoidasida</taxon>
        <taxon>Nephromycida</taxon>
        <taxon>Cardiosporidium</taxon>
    </lineage>
</organism>
<dbReference type="Proteomes" id="UP000823046">
    <property type="component" value="Unassembled WGS sequence"/>
</dbReference>